<dbReference type="GO" id="GO:0005886">
    <property type="term" value="C:plasma membrane"/>
    <property type="evidence" value="ECO:0007669"/>
    <property type="project" value="UniProtKB-SubCell"/>
</dbReference>
<feature type="binding site" evidence="5">
    <location>
        <position position="88"/>
    </location>
    <ligand>
        <name>Mg(2+)</name>
        <dbReference type="ChEBI" id="CHEBI:18420"/>
        <label>1</label>
        <note>catalytic</note>
    </ligand>
</feature>
<keyword evidence="4" id="KW-0472">Membrane</keyword>
<dbReference type="SUPFAM" id="SSF56655">
    <property type="entry name" value="Carbohydrate phosphatase"/>
    <property type="match status" value="1"/>
</dbReference>
<feature type="binding site" evidence="5">
    <location>
        <position position="85"/>
    </location>
    <ligand>
        <name>Mg(2+)</name>
        <dbReference type="ChEBI" id="CHEBI:18420"/>
        <label>1</label>
        <note>catalytic</note>
    </ligand>
</feature>
<sequence>MRPFAEDLEMLVREAGTAILEIYRSDFAVTTKEDRTPLTLADRKSHEILSTGLERITPDIPVLSEEGKSITYEIRKGWKRFWLVDPLDGTKEFIKRNGEFTINVALIEDGAPVFGIVYVPDADRLFVGDVETGAFEKAGRETRPLKIKAPEPDRPLVVVATRSHPTPAMESFFNLLPPHERLPRGSALKFCAVAAGEADFYPRFGPTWEWDTGAGHAVVAAAGGVVVDPAGREITYNKQDLVNGYFLAAPGLEWLRETGILDAAARVSDE</sequence>
<keyword evidence="7" id="KW-1185">Reference proteome</keyword>
<proteinExistence type="inferred from homology"/>
<comment type="catalytic activity">
    <reaction evidence="1 4">
        <text>adenosine 3',5'-bisphosphate + H2O = AMP + phosphate</text>
        <dbReference type="Rhea" id="RHEA:10040"/>
        <dbReference type="ChEBI" id="CHEBI:15377"/>
        <dbReference type="ChEBI" id="CHEBI:43474"/>
        <dbReference type="ChEBI" id="CHEBI:58343"/>
        <dbReference type="ChEBI" id="CHEBI:456215"/>
        <dbReference type="EC" id="3.1.3.7"/>
    </reaction>
</comment>
<keyword evidence="3 4" id="KW-0460">Magnesium</keyword>
<dbReference type="OrthoDB" id="9785695at2"/>
<feature type="binding site" evidence="4">
    <location>
        <position position="85"/>
    </location>
    <ligand>
        <name>Mg(2+)</name>
        <dbReference type="ChEBI" id="CHEBI:18420"/>
        <label>2</label>
    </ligand>
</feature>
<dbReference type="PRINTS" id="PR00377">
    <property type="entry name" value="IMPHPHTASES"/>
</dbReference>
<evidence type="ECO:0000256" key="2">
    <source>
        <dbReference type="ARBA" id="ARBA00022723"/>
    </source>
</evidence>
<dbReference type="InterPro" id="IPR020583">
    <property type="entry name" value="Inositol_monoP_metal-BS"/>
</dbReference>
<dbReference type="GO" id="GO:0000287">
    <property type="term" value="F:magnesium ion binding"/>
    <property type="evidence" value="ECO:0007669"/>
    <property type="project" value="UniProtKB-UniRule"/>
</dbReference>
<dbReference type="HAMAP" id="MF_02095">
    <property type="entry name" value="CysQ"/>
    <property type="match status" value="1"/>
</dbReference>
<feature type="binding site" evidence="4">
    <location>
        <position position="211"/>
    </location>
    <ligand>
        <name>substrate</name>
    </ligand>
</feature>
<comment type="function">
    <text evidence="4">Converts adenosine-3',5'-bisphosphate (PAP) to AMP.</text>
</comment>
<feature type="binding site" evidence="4">
    <location>
        <position position="85"/>
    </location>
    <ligand>
        <name>Mg(2+)</name>
        <dbReference type="ChEBI" id="CHEBI:18420"/>
        <label>1</label>
    </ligand>
</feature>
<dbReference type="STRING" id="1121391.SAMN02745206_02141"/>
<feature type="binding site" evidence="4">
    <location>
        <begin position="87"/>
        <end position="90"/>
    </location>
    <ligand>
        <name>substrate</name>
    </ligand>
</feature>
<reference evidence="7" key="1">
    <citation type="submission" date="2016-11" db="EMBL/GenBank/DDBJ databases">
        <authorList>
            <person name="Varghese N."/>
            <person name="Submissions S."/>
        </authorList>
    </citation>
    <scope>NUCLEOTIDE SEQUENCE [LARGE SCALE GENOMIC DNA]</scope>
    <source>
        <strain evidence="7">DSM 9756</strain>
    </source>
</reference>
<dbReference type="AlphaFoldDB" id="A0A1M5C882"/>
<name>A0A1M5C882_9BACT</name>
<feature type="binding site" evidence="4">
    <location>
        <position position="65"/>
    </location>
    <ligand>
        <name>Mg(2+)</name>
        <dbReference type="ChEBI" id="CHEBI:18420"/>
        <label>1</label>
    </ligand>
</feature>
<feature type="binding site" evidence="5">
    <location>
        <position position="87"/>
    </location>
    <ligand>
        <name>Mg(2+)</name>
        <dbReference type="ChEBI" id="CHEBI:18420"/>
        <label>1</label>
        <note>catalytic</note>
    </ligand>
</feature>
<keyword evidence="2 4" id="KW-0479">Metal-binding</keyword>
<evidence type="ECO:0000256" key="5">
    <source>
        <dbReference type="PIRSR" id="PIRSR600760-2"/>
    </source>
</evidence>
<evidence type="ECO:0000313" key="6">
    <source>
        <dbReference type="EMBL" id="SHF50994.1"/>
    </source>
</evidence>
<evidence type="ECO:0000313" key="7">
    <source>
        <dbReference type="Proteomes" id="UP000184076"/>
    </source>
</evidence>
<dbReference type="GO" id="GO:0008441">
    <property type="term" value="F:3'(2'),5'-bisphosphate nucleotidase activity"/>
    <property type="evidence" value="ECO:0007669"/>
    <property type="project" value="UniProtKB-UniRule"/>
</dbReference>
<dbReference type="GO" id="GO:0000103">
    <property type="term" value="P:sulfate assimilation"/>
    <property type="evidence" value="ECO:0007669"/>
    <property type="project" value="TreeGrafter"/>
</dbReference>
<organism evidence="6 7">
    <name type="scientific">Desulfacinum infernum DSM 9756</name>
    <dbReference type="NCBI Taxonomy" id="1121391"/>
    <lineage>
        <taxon>Bacteria</taxon>
        <taxon>Pseudomonadati</taxon>
        <taxon>Thermodesulfobacteriota</taxon>
        <taxon>Syntrophobacteria</taxon>
        <taxon>Syntrophobacterales</taxon>
        <taxon>Syntrophobacteraceae</taxon>
        <taxon>Desulfacinum</taxon>
    </lineage>
</organism>
<feature type="binding site" evidence="4">
    <location>
        <position position="211"/>
    </location>
    <ligand>
        <name>Mg(2+)</name>
        <dbReference type="ChEBI" id="CHEBI:18420"/>
        <label>2</label>
    </ligand>
</feature>
<dbReference type="PANTHER" id="PTHR43028">
    <property type="entry name" value="3'(2'),5'-BISPHOSPHATE NUCLEOTIDASE 1"/>
    <property type="match status" value="1"/>
</dbReference>
<keyword evidence="4" id="KW-0378">Hydrolase</keyword>
<dbReference type="EMBL" id="FQVB01000019">
    <property type="protein sequence ID" value="SHF50994.1"/>
    <property type="molecule type" value="Genomic_DNA"/>
</dbReference>
<evidence type="ECO:0000256" key="1">
    <source>
        <dbReference type="ARBA" id="ARBA00001625"/>
    </source>
</evidence>
<dbReference type="InterPro" id="IPR000760">
    <property type="entry name" value="Inositol_monophosphatase-like"/>
</dbReference>
<feature type="binding site" evidence="4">
    <location>
        <position position="88"/>
    </location>
    <ligand>
        <name>Mg(2+)</name>
        <dbReference type="ChEBI" id="CHEBI:18420"/>
        <label>2</label>
    </ligand>
</feature>
<comment type="similarity">
    <text evidence="4">Belongs to the inositol monophosphatase superfamily. CysQ family.</text>
</comment>
<dbReference type="RefSeq" id="WP_073039151.1">
    <property type="nucleotide sequence ID" value="NZ_FQVB01000019.1"/>
</dbReference>
<dbReference type="EC" id="3.1.3.7" evidence="4"/>
<evidence type="ECO:0000256" key="3">
    <source>
        <dbReference type="ARBA" id="ARBA00022842"/>
    </source>
</evidence>
<keyword evidence="4" id="KW-1003">Cell membrane</keyword>
<dbReference type="Proteomes" id="UP000184076">
    <property type="component" value="Unassembled WGS sequence"/>
</dbReference>
<dbReference type="Gene3D" id="3.40.190.80">
    <property type="match status" value="1"/>
</dbReference>
<dbReference type="GO" id="GO:0050427">
    <property type="term" value="P:3'-phosphoadenosine 5'-phosphosulfate metabolic process"/>
    <property type="evidence" value="ECO:0007669"/>
    <property type="project" value="TreeGrafter"/>
</dbReference>
<evidence type="ECO:0000256" key="4">
    <source>
        <dbReference type="HAMAP-Rule" id="MF_02095"/>
    </source>
</evidence>
<dbReference type="Pfam" id="PF00459">
    <property type="entry name" value="Inositol_P"/>
    <property type="match status" value="1"/>
</dbReference>
<dbReference type="PROSITE" id="PS00629">
    <property type="entry name" value="IMP_1"/>
    <property type="match status" value="1"/>
</dbReference>
<comment type="subcellular location">
    <subcellularLocation>
        <location evidence="4">Cell membrane</location>
        <topology evidence="4">Peripheral membrane protein</topology>
        <orientation evidence="4">Cytoplasmic side</orientation>
    </subcellularLocation>
</comment>
<feature type="binding site" evidence="5">
    <location>
        <position position="211"/>
    </location>
    <ligand>
        <name>Mg(2+)</name>
        <dbReference type="ChEBI" id="CHEBI:18420"/>
        <label>1</label>
        <note>catalytic</note>
    </ligand>
</feature>
<protein>
    <recommendedName>
        <fullName evidence="4">3'(2'),5'-bisphosphate nucleotidase CysQ</fullName>
        <ecNumber evidence="4">3.1.3.7</ecNumber>
    </recommendedName>
    <alternativeName>
        <fullName evidence="4">3'(2'),5-bisphosphonucleoside 3'(2')-phosphohydrolase</fullName>
    </alternativeName>
    <alternativeName>
        <fullName evidence="4">3'-phosphoadenosine 5'-phosphate phosphatase</fullName>
        <shortName evidence="4">PAP phosphatase</shortName>
    </alternativeName>
</protein>
<feature type="binding site" evidence="4">
    <location>
        <position position="65"/>
    </location>
    <ligand>
        <name>substrate</name>
    </ligand>
</feature>
<dbReference type="InterPro" id="IPR006240">
    <property type="entry name" value="CysQ"/>
</dbReference>
<comment type="cofactor">
    <cofactor evidence="4 5">
        <name>Mg(2+)</name>
        <dbReference type="ChEBI" id="CHEBI:18420"/>
    </cofactor>
</comment>
<accession>A0A1M5C882</accession>
<dbReference type="NCBIfam" id="TIGR01331">
    <property type="entry name" value="bisphos_cysQ"/>
    <property type="match status" value="1"/>
</dbReference>
<feature type="binding site" evidence="5">
    <location>
        <position position="65"/>
    </location>
    <ligand>
        <name>Mg(2+)</name>
        <dbReference type="ChEBI" id="CHEBI:18420"/>
        <label>1</label>
        <note>catalytic</note>
    </ligand>
</feature>
<dbReference type="CDD" id="cd01638">
    <property type="entry name" value="CysQ"/>
    <property type="match status" value="1"/>
</dbReference>
<gene>
    <name evidence="4" type="primary">cysQ</name>
    <name evidence="6" type="ORF">SAMN02745206_02141</name>
</gene>
<dbReference type="InterPro" id="IPR050725">
    <property type="entry name" value="CysQ/Inositol_MonoPase"/>
</dbReference>
<feature type="binding site" evidence="4">
    <location>
        <position position="87"/>
    </location>
    <ligand>
        <name>Mg(2+)</name>
        <dbReference type="ChEBI" id="CHEBI:18420"/>
        <label>1</label>
    </ligand>
</feature>
<dbReference type="Gene3D" id="3.30.540.10">
    <property type="entry name" value="Fructose-1,6-Bisphosphatase, subunit A, domain 1"/>
    <property type="match status" value="1"/>
</dbReference>
<dbReference type="PANTHER" id="PTHR43028:SF5">
    <property type="entry name" value="3'(2'),5'-BISPHOSPHATE NUCLEOTIDASE 1"/>
    <property type="match status" value="1"/>
</dbReference>